<name>A0A222E7X6_9RHOB</name>
<evidence type="ECO:0000256" key="1">
    <source>
        <dbReference type="SAM" id="MobiDB-lite"/>
    </source>
</evidence>
<sequence>MDLSTIKPANTLWTEPNWPRDRLGKPYDFARMGDGITRGLILSALVPKSKEGRSRWGHVHVLDVLHHRLFRATRRQKRKDHPAFGPYLYTWDALDTLAEQAAMPVKSLRNTMQDLKRWGIVHVAQASLSEPNSYRLTDQAFAVTQCLQALPLAVEWLLQDLDSLSTQERQNVIDLGDNLPKGDWQKLFPAWMAEPETQALIRKWHKSDDGSGRRLCPSQTGLHAHARKPVASALGASPAKSASKPGLKVVA</sequence>
<evidence type="ECO:0000313" key="3">
    <source>
        <dbReference type="Proteomes" id="UP000203589"/>
    </source>
</evidence>
<dbReference type="EMBL" id="CP022540">
    <property type="protein sequence ID" value="ASP22061.1"/>
    <property type="molecule type" value="Genomic_DNA"/>
</dbReference>
<gene>
    <name evidence="2" type="ORF">ANTHELSMS3_03431</name>
</gene>
<reference evidence="2 3" key="1">
    <citation type="submission" date="2017-07" db="EMBL/GenBank/DDBJ databases">
        <title>Genome Sequence of Antarctobacter heliothermus Strain SMS3 Isolated from a culture of the Diatom Skeletonema marinoi.</title>
        <authorList>
            <person name="Topel M."/>
            <person name="Pinder M.I.M."/>
            <person name="Johansson O.N."/>
            <person name="Kourtchenko O."/>
            <person name="Godhe A."/>
            <person name="Clarke A.K."/>
        </authorList>
    </citation>
    <scope>NUCLEOTIDE SEQUENCE [LARGE SCALE GENOMIC DNA]</scope>
    <source>
        <strain evidence="2 3">SMS3</strain>
    </source>
</reference>
<organism evidence="2 3">
    <name type="scientific">Antarctobacter heliothermus</name>
    <dbReference type="NCBI Taxonomy" id="74033"/>
    <lineage>
        <taxon>Bacteria</taxon>
        <taxon>Pseudomonadati</taxon>
        <taxon>Pseudomonadota</taxon>
        <taxon>Alphaproteobacteria</taxon>
        <taxon>Rhodobacterales</taxon>
        <taxon>Roseobacteraceae</taxon>
        <taxon>Antarctobacter</taxon>
    </lineage>
</organism>
<dbReference type="KEGG" id="aht:ANTHELSMS3_03431"/>
<dbReference type="AlphaFoldDB" id="A0A222E7X6"/>
<proteinExistence type="predicted"/>
<dbReference type="Proteomes" id="UP000203589">
    <property type="component" value="Chromosome"/>
</dbReference>
<keyword evidence="3" id="KW-1185">Reference proteome</keyword>
<dbReference type="RefSeq" id="WP_094035892.1">
    <property type="nucleotide sequence ID" value="NZ_CP022540.1"/>
</dbReference>
<protein>
    <submittedName>
        <fullName evidence="2">Uncharacterized protein</fullName>
    </submittedName>
</protein>
<accession>A0A222E7X6</accession>
<feature type="region of interest" description="Disordered" evidence="1">
    <location>
        <begin position="227"/>
        <end position="251"/>
    </location>
</feature>
<evidence type="ECO:0000313" key="2">
    <source>
        <dbReference type="EMBL" id="ASP22061.1"/>
    </source>
</evidence>